<evidence type="ECO:0000313" key="2">
    <source>
        <dbReference type="Proteomes" id="UP001187192"/>
    </source>
</evidence>
<reference evidence="1" key="1">
    <citation type="submission" date="2023-07" db="EMBL/GenBank/DDBJ databases">
        <title>draft genome sequence of fig (Ficus carica).</title>
        <authorList>
            <person name="Takahashi T."/>
            <person name="Nishimura K."/>
        </authorList>
    </citation>
    <scope>NUCLEOTIDE SEQUENCE</scope>
</reference>
<proteinExistence type="predicted"/>
<dbReference type="EMBL" id="BTGU01000002">
    <property type="protein sequence ID" value="GMN30098.1"/>
    <property type="molecule type" value="Genomic_DNA"/>
</dbReference>
<comment type="caution">
    <text evidence="1">The sequence shown here is derived from an EMBL/GenBank/DDBJ whole genome shotgun (WGS) entry which is preliminary data.</text>
</comment>
<organism evidence="1 2">
    <name type="scientific">Ficus carica</name>
    <name type="common">Common fig</name>
    <dbReference type="NCBI Taxonomy" id="3494"/>
    <lineage>
        <taxon>Eukaryota</taxon>
        <taxon>Viridiplantae</taxon>
        <taxon>Streptophyta</taxon>
        <taxon>Embryophyta</taxon>
        <taxon>Tracheophyta</taxon>
        <taxon>Spermatophyta</taxon>
        <taxon>Magnoliopsida</taxon>
        <taxon>eudicotyledons</taxon>
        <taxon>Gunneridae</taxon>
        <taxon>Pentapetalae</taxon>
        <taxon>rosids</taxon>
        <taxon>fabids</taxon>
        <taxon>Rosales</taxon>
        <taxon>Moraceae</taxon>
        <taxon>Ficeae</taxon>
        <taxon>Ficus</taxon>
    </lineage>
</organism>
<dbReference type="Proteomes" id="UP001187192">
    <property type="component" value="Unassembled WGS sequence"/>
</dbReference>
<accession>A0AA88CPY1</accession>
<dbReference type="AlphaFoldDB" id="A0AA88CPY1"/>
<keyword evidence="2" id="KW-1185">Reference proteome</keyword>
<gene>
    <name evidence="1" type="ORF">TIFTF001_002683</name>
</gene>
<protein>
    <submittedName>
        <fullName evidence="1">Uncharacterized protein</fullName>
    </submittedName>
</protein>
<name>A0AA88CPY1_FICCA</name>
<evidence type="ECO:0000313" key="1">
    <source>
        <dbReference type="EMBL" id="GMN30098.1"/>
    </source>
</evidence>
<sequence length="51" mass="5818">MRMANQGNKAVGCQRWATIRVVKEALRINLTVGNQLENIHAPEKGLERWTD</sequence>